<evidence type="ECO:0000313" key="2">
    <source>
        <dbReference type="EMBL" id="KWS06313.1"/>
    </source>
</evidence>
<keyword evidence="3" id="KW-1185">Reference proteome</keyword>
<evidence type="ECO:0000313" key="3">
    <source>
        <dbReference type="Proteomes" id="UP000023435"/>
    </source>
</evidence>
<dbReference type="Pfam" id="PF06877">
    <property type="entry name" value="RraB"/>
    <property type="match status" value="1"/>
</dbReference>
<dbReference type="Gene3D" id="3.30.70.970">
    <property type="entry name" value="RraB-like"/>
    <property type="match status" value="1"/>
</dbReference>
<dbReference type="SUPFAM" id="SSF89946">
    <property type="entry name" value="Hypothetical protein VC0424"/>
    <property type="match status" value="1"/>
</dbReference>
<dbReference type="AlphaFoldDB" id="A0A108UBV1"/>
<proteinExistence type="predicted"/>
<evidence type="ECO:0000259" key="1">
    <source>
        <dbReference type="Pfam" id="PF06877"/>
    </source>
</evidence>
<comment type="caution">
    <text evidence="2">The sequence shown here is derived from an EMBL/GenBank/DDBJ whole genome shotgun (WGS) entry which is preliminary data.</text>
</comment>
<accession>A0A108UBV1</accession>
<reference evidence="2 3" key="1">
    <citation type="journal article" date="2014" name="Genome Announc.">
        <title>Draft Genome Sequence of Lysobacter capsici AZ78, a Bacterium Antagonistic to Plant-Pathogenic Oomycetes.</title>
        <authorList>
            <person name="Puopolo G."/>
            <person name="Sonego P."/>
            <person name="Engelen K."/>
            <person name="Pertot I."/>
        </authorList>
    </citation>
    <scope>NUCLEOTIDE SEQUENCE [LARGE SCALE GENOMIC DNA]</scope>
    <source>
        <strain evidence="2 3">AZ78</strain>
    </source>
</reference>
<dbReference type="InterPro" id="IPR036701">
    <property type="entry name" value="RraB-like_sf"/>
</dbReference>
<dbReference type="InterPro" id="IPR009671">
    <property type="entry name" value="RraB_dom"/>
</dbReference>
<dbReference type="RefSeq" id="WP_152670146.1">
    <property type="nucleotide sequence ID" value="NZ_JAJA02000001.1"/>
</dbReference>
<organism evidence="2 3">
    <name type="scientific">Lysobacter capsici AZ78</name>
    <dbReference type="NCBI Taxonomy" id="1444315"/>
    <lineage>
        <taxon>Bacteria</taxon>
        <taxon>Pseudomonadati</taxon>
        <taxon>Pseudomonadota</taxon>
        <taxon>Gammaproteobacteria</taxon>
        <taxon>Lysobacterales</taxon>
        <taxon>Lysobacteraceae</taxon>
        <taxon>Lysobacter</taxon>
    </lineage>
</organism>
<name>A0A108UBV1_9GAMM</name>
<feature type="domain" description="Regulator of ribonuclease activity B" evidence="1">
    <location>
        <begin position="14"/>
        <end position="109"/>
    </location>
</feature>
<dbReference type="OrthoDB" id="5739863at2"/>
<dbReference type="EMBL" id="JAJA02000001">
    <property type="protein sequence ID" value="KWS06313.1"/>
    <property type="molecule type" value="Genomic_DNA"/>
</dbReference>
<gene>
    <name evidence="2" type="ORF">AZ78_3868</name>
</gene>
<protein>
    <recommendedName>
        <fullName evidence="1">Regulator of ribonuclease activity B domain-containing protein</fullName>
    </recommendedName>
</protein>
<dbReference type="Proteomes" id="UP000023435">
    <property type="component" value="Unassembled WGS sequence"/>
</dbReference>
<sequence>MKNTVQTLMDTAAADTELLQVLDQQGDHFALSRDVEFVLRAPSEERASLVAGFFNDLHYGDATVGEHEGLYSVFVTVHTTIEQPVILSISGFITCISQLYDMEYDGWSCAPQISRAIAN</sequence>